<dbReference type="AlphaFoldDB" id="A0AAW8FKZ7"/>
<dbReference type="Proteomes" id="UP001234216">
    <property type="component" value="Unassembled WGS sequence"/>
</dbReference>
<feature type="region of interest" description="Disordered" evidence="1">
    <location>
        <begin position="1"/>
        <end position="23"/>
    </location>
</feature>
<accession>A0AAW8FKZ7</accession>
<feature type="compositionally biased region" description="Polar residues" evidence="1">
    <location>
        <begin position="1"/>
        <end position="21"/>
    </location>
</feature>
<proteinExistence type="predicted"/>
<evidence type="ECO:0000313" key="2">
    <source>
        <dbReference type="EMBL" id="MDQ0910684.1"/>
    </source>
</evidence>
<sequence length="167" mass="16682">MAEQKSSQQVAESGSPSTAQGLPQPLRAAVSVLGRVPGAGTVGRVAGGALDRVGAVSPRGRRLAVYAGAGVLGVAGVVEWPVAVTGAAVAWLTQPRPGEPEESGDESRPTPRVLASSHGRPPHSSYGSSPSPSLRTPSDKLPPHETASPSDRGGPGGATASRTRSGD</sequence>
<evidence type="ECO:0000256" key="1">
    <source>
        <dbReference type="SAM" id="MobiDB-lite"/>
    </source>
</evidence>
<evidence type="ECO:0000313" key="3">
    <source>
        <dbReference type="Proteomes" id="UP001234216"/>
    </source>
</evidence>
<name>A0AAW8FKZ7_9ACTN</name>
<organism evidence="2 3">
    <name type="scientific">Streptomyces canus</name>
    <dbReference type="NCBI Taxonomy" id="58343"/>
    <lineage>
        <taxon>Bacteria</taxon>
        <taxon>Bacillati</taxon>
        <taxon>Actinomycetota</taxon>
        <taxon>Actinomycetes</taxon>
        <taxon>Kitasatosporales</taxon>
        <taxon>Streptomycetaceae</taxon>
        <taxon>Streptomyces</taxon>
        <taxon>Streptomyces aurantiacus group</taxon>
    </lineage>
</organism>
<feature type="region of interest" description="Disordered" evidence="1">
    <location>
        <begin position="91"/>
        <end position="167"/>
    </location>
</feature>
<reference evidence="2" key="1">
    <citation type="submission" date="2023-07" db="EMBL/GenBank/DDBJ databases">
        <title>Comparative genomics of wheat-associated soil bacteria to identify genetic determinants of phenazine resistance.</title>
        <authorList>
            <person name="Mouncey N."/>
        </authorList>
    </citation>
    <scope>NUCLEOTIDE SEQUENCE</scope>
    <source>
        <strain evidence="2">V4I22</strain>
    </source>
</reference>
<gene>
    <name evidence="2" type="ORF">QFZ22_006669</name>
</gene>
<feature type="compositionally biased region" description="Low complexity" evidence="1">
    <location>
        <begin position="116"/>
        <end position="133"/>
    </location>
</feature>
<dbReference type="EMBL" id="JAUSZV010000005">
    <property type="protein sequence ID" value="MDQ0910684.1"/>
    <property type="molecule type" value="Genomic_DNA"/>
</dbReference>
<protein>
    <submittedName>
        <fullName evidence="2">Uncharacterized protein</fullName>
    </submittedName>
</protein>
<comment type="caution">
    <text evidence="2">The sequence shown here is derived from an EMBL/GenBank/DDBJ whole genome shotgun (WGS) entry which is preliminary data.</text>
</comment>